<evidence type="ECO:0000256" key="2">
    <source>
        <dbReference type="ARBA" id="ARBA00012955"/>
    </source>
</evidence>
<dbReference type="GO" id="GO:0004017">
    <property type="term" value="F:AMP kinase activity"/>
    <property type="evidence" value="ECO:0007669"/>
    <property type="project" value="UniProtKB-EC"/>
</dbReference>
<keyword evidence="4 11" id="KW-0808">Transferase</keyword>
<dbReference type="EC" id="2.7.4.3" evidence="2"/>
<dbReference type="Pfam" id="PF00406">
    <property type="entry name" value="ADK"/>
    <property type="match status" value="2"/>
</dbReference>
<keyword evidence="9" id="KW-0539">Nucleus</keyword>
<dbReference type="GO" id="GO:0006207">
    <property type="term" value="P:'de novo' pyrimidine nucleobase biosynthetic process"/>
    <property type="evidence" value="ECO:0007669"/>
    <property type="project" value="InterPro"/>
</dbReference>
<sequence length="371" mass="39109">MKRFHTFVNESMPVKDFYASKGLAHVLSAVPPPNDIFAEVQKILDPLVPKKDQAVASAGAPAAAGKEDGSKLHVPAVPGSIPGDATIIFVLGGPGSGKGTQCDLIKAQYSGVVHLSAGDLLRAEVKSGSDVGKSCQTLMKEGKLVPVAVTIQLLKNAMISSGGKTFLIDGFPRALDQAEVFEKDIGLPKCVLFFDCPEEEMQKRLMKRGETSGREDDNMDTIMKRFHTFVNESMPVKEYYGGKGKAFVISAVPAPDQVFLEVKKVLDPLLGQKAPVDEPGPAAQLASHPISAFSLAKEFSADPPPEPLPAPTLEVPAVPGDLPADSTILFVLGGPGSGKGTQCDLIKAQYSGVVHLSAGDLLRAEVKSGSD</sequence>
<dbReference type="PRINTS" id="PR00094">
    <property type="entry name" value="ADENYLTKNASE"/>
</dbReference>
<dbReference type="InterPro" id="IPR033690">
    <property type="entry name" value="Adenylat_kinase_CS"/>
</dbReference>
<comment type="catalytic activity">
    <reaction evidence="10">
        <text>UMP + ATP = UDP + ADP</text>
        <dbReference type="Rhea" id="RHEA:24400"/>
        <dbReference type="ChEBI" id="CHEBI:30616"/>
        <dbReference type="ChEBI" id="CHEBI:57865"/>
        <dbReference type="ChEBI" id="CHEBI:58223"/>
        <dbReference type="ChEBI" id="CHEBI:456216"/>
        <dbReference type="EC" id="2.7.4.14"/>
    </reaction>
</comment>
<dbReference type="InterPro" id="IPR027417">
    <property type="entry name" value="P-loop_NTPase"/>
</dbReference>
<keyword evidence="12" id="KW-0966">Cell projection</keyword>
<keyword evidence="5" id="KW-0547">Nucleotide-binding</keyword>
<name>A0A699ZP07_HAELA</name>
<evidence type="ECO:0000256" key="3">
    <source>
        <dbReference type="ARBA" id="ARBA00022490"/>
    </source>
</evidence>
<evidence type="ECO:0000256" key="8">
    <source>
        <dbReference type="ARBA" id="ARBA00022975"/>
    </source>
</evidence>
<evidence type="ECO:0000256" key="9">
    <source>
        <dbReference type="ARBA" id="ARBA00023242"/>
    </source>
</evidence>
<dbReference type="NCBIfam" id="TIGR01359">
    <property type="entry name" value="UMP_CMP_kin_fam"/>
    <property type="match status" value="1"/>
</dbReference>
<evidence type="ECO:0000313" key="13">
    <source>
        <dbReference type="Proteomes" id="UP000485058"/>
    </source>
</evidence>
<keyword evidence="7" id="KW-0067">ATP-binding</keyword>
<evidence type="ECO:0000313" key="12">
    <source>
        <dbReference type="EMBL" id="GFH20656.1"/>
    </source>
</evidence>
<evidence type="ECO:0000256" key="4">
    <source>
        <dbReference type="ARBA" id="ARBA00022679"/>
    </source>
</evidence>
<proteinExistence type="inferred from homology"/>
<evidence type="ECO:0000256" key="11">
    <source>
        <dbReference type="RuleBase" id="RU003330"/>
    </source>
</evidence>
<protein>
    <recommendedName>
        <fullName evidence="2">adenylate kinase</fullName>
        <ecNumber evidence="2">2.7.4.3</ecNumber>
    </recommendedName>
</protein>
<evidence type="ECO:0000256" key="1">
    <source>
        <dbReference type="ARBA" id="ARBA00007220"/>
    </source>
</evidence>
<keyword evidence="8" id="KW-0665">Pyrimidine biosynthesis</keyword>
<keyword evidence="12" id="KW-0282">Flagellum</keyword>
<reference evidence="12 13" key="1">
    <citation type="submission" date="2020-02" db="EMBL/GenBank/DDBJ databases">
        <title>Draft genome sequence of Haematococcus lacustris strain NIES-144.</title>
        <authorList>
            <person name="Morimoto D."/>
            <person name="Nakagawa S."/>
            <person name="Yoshida T."/>
            <person name="Sawayama S."/>
        </authorList>
    </citation>
    <scope>NUCLEOTIDE SEQUENCE [LARGE SCALE GENOMIC DNA]</scope>
    <source>
        <strain evidence="12 13">NIES-144</strain>
    </source>
</reference>
<dbReference type="SUPFAM" id="SSF52540">
    <property type="entry name" value="P-loop containing nucleoside triphosphate hydrolases"/>
    <property type="match status" value="2"/>
</dbReference>
<evidence type="ECO:0000256" key="10">
    <source>
        <dbReference type="ARBA" id="ARBA00048116"/>
    </source>
</evidence>
<dbReference type="AlphaFoldDB" id="A0A699ZP07"/>
<evidence type="ECO:0000256" key="7">
    <source>
        <dbReference type="ARBA" id="ARBA00022840"/>
    </source>
</evidence>
<dbReference type="InterPro" id="IPR000850">
    <property type="entry name" value="Adenylat/UMP-CMP_kin"/>
</dbReference>
<dbReference type="GO" id="GO:0005524">
    <property type="term" value="F:ATP binding"/>
    <property type="evidence" value="ECO:0007669"/>
    <property type="project" value="UniProtKB-KW"/>
</dbReference>
<evidence type="ECO:0000256" key="6">
    <source>
        <dbReference type="ARBA" id="ARBA00022777"/>
    </source>
</evidence>
<comment type="similarity">
    <text evidence="1 11">Belongs to the adenylate kinase family.</text>
</comment>
<dbReference type="Gene3D" id="3.40.50.300">
    <property type="entry name" value="P-loop containing nucleotide triphosphate hydrolases"/>
    <property type="match status" value="2"/>
</dbReference>
<keyword evidence="3" id="KW-0963">Cytoplasm</keyword>
<accession>A0A699ZP07</accession>
<comment type="caution">
    <text evidence="12">The sequence shown here is derived from an EMBL/GenBank/DDBJ whole genome shotgun (WGS) entry which is preliminary data.</text>
</comment>
<keyword evidence="13" id="KW-1185">Reference proteome</keyword>
<organism evidence="12 13">
    <name type="scientific">Haematococcus lacustris</name>
    <name type="common">Green alga</name>
    <name type="synonym">Haematococcus pluvialis</name>
    <dbReference type="NCBI Taxonomy" id="44745"/>
    <lineage>
        <taxon>Eukaryota</taxon>
        <taxon>Viridiplantae</taxon>
        <taxon>Chlorophyta</taxon>
        <taxon>core chlorophytes</taxon>
        <taxon>Chlorophyceae</taxon>
        <taxon>CS clade</taxon>
        <taxon>Chlamydomonadales</taxon>
        <taxon>Haematococcaceae</taxon>
        <taxon>Haematococcus</taxon>
    </lineage>
</organism>
<feature type="non-terminal residue" evidence="12">
    <location>
        <position position="371"/>
    </location>
</feature>
<evidence type="ECO:0000256" key="5">
    <source>
        <dbReference type="ARBA" id="ARBA00022741"/>
    </source>
</evidence>
<gene>
    <name evidence="12" type="ORF">HaLaN_17812</name>
</gene>
<dbReference type="PROSITE" id="PS00113">
    <property type="entry name" value="ADENYLATE_KINASE"/>
    <property type="match status" value="1"/>
</dbReference>
<keyword evidence="12" id="KW-0969">Cilium</keyword>
<dbReference type="GO" id="GO:0006221">
    <property type="term" value="P:pyrimidine nucleotide biosynthetic process"/>
    <property type="evidence" value="ECO:0007669"/>
    <property type="project" value="UniProtKB-KW"/>
</dbReference>
<dbReference type="Proteomes" id="UP000485058">
    <property type="component" value="Unassembled WGS sequence"/>
</dbReference>
<keyword evidence="6 11" id="KW-0418">Kinase</keyword>
<dbReference type="CDD" id="cd01428">
    <property type="entry name" value="ADK"/>
    <property type="match status" value="1"/>
</dbReference>
<dbReference type="EMBL" id="BLLF01001675">
    <property type="protein sequence ID" value="GFH20656.1"/>
    <property type="molecule type" value="Genomic_DNA"/>
</dbReference>
<dbReference type="PANTHER" id="PTHR23359">
    <property type="entry name" value="NUCLEOTIDE KINASE"/>
    <property type="match status" value="1"/>
</dbReference>
<dbReference type="InterPro" id="IPR006266">
    <property type="entry name" value="UMP_CMP_kinase"/>
</dbReference>
<dbReference type="HAMAP" id="MF_00235">
    <property type="entry name" value="Adenylate_kinase_Adk"/>
    <property type="match status" value="1"/>
</dbReference>